<dbReference type="InterPro" id="IPR013087">
    <property type="entry name" value="Znf_C2H2_type"/>
</dbReference>
<dbReference type="PANTHER" id="PTHR24403:SF74">
    <property type="entry name" value="ZINC FINGER PROTEIN 507"/>
    <property type="match status" value="1"/>
</dbReference>
<dbReference type="FunFam" id="3.30.160.60:FF:000964">
    <property type="entry name" value="zinc finger protein 507"/>
    <property type="match status" value="1"/>
</dbReference>
<name>A0A851ACG7_SULDA</name>
<dbReference type="GO" id="GO:0008270">
    <property type="term" value="F:zinc ion binding"/>
    <property type="evidence" value="ECO:0007669"/>
    <property type="project" value="UniProtKB-KW"/>
</dbReference>
<keyword evidence="11" id="KW-0804">Transcription</keyword>
<evidence type="ECO:0000256" key="15">
    <source>
        <dbReference type="SAM" id="MobiDB-lite"/>
    </source>
</evidence>
<feature type="domain" description="C2H2-type" evidence="16">
    <location>
        <begin position="669"/>
        <end position="693"/>
    </location>
</feature>
<dbReference type="Gene3D" id="3.30.160.60">
    <property type="entry name" value="Classic Zinc Finger"/>
    <property type="match status" value="3"/>
</dbReference>
<dbReference type="PROSITE" id="PS00028">
    <property type="entry name" value="ZINC_FINGER_C2H2_1"/>
    <property type="match status" value="3"/>
</dbReference>
<evidence type="ECO:0000313" key="18">
    <source>
        <dbReference type="Proteomes" id="UP000619137"/>
    </source>
</evidence>
<keyword evidence="9" id="KW-0805">Transcription regulation</keyword>
<comment type="subcellular location">
    <subcellularLocation>
        <location evidence="2">Nucleus</location>
    </subcellularLocation>
</comment>
<keyword evidence="18" id="KW-1185">Reference proteome</keyword>
<accession>A0A851ACG7</accession>
<feature type="compositionally biased region" description="Polar residues" evidence="15">
    <location>
        <begin position="466"/>
        <end position="476"/>
    </location>
</feature>
<feature type="non-terminal residue" evidence="17">
    <location>
        <position position="920"/>
    </location>
</feature>
<feature type="domain" description="C2H2-type" evidence="16">
    <location>
        <begin position="754"/>
        <end position="781"/>
    </location>
</feature>
<dbReference type="AlphaFoldDB" id="A0A851ACG7"/>
<feature type="domain" description="C2H2-type" evidence="16">
    <location>
        <begin position="726"/>
        <end position="753"/>
    </location>
</feature>
<protein>
    <recommendedName>
        <fullName evidence="13">Zinc finger protein 507</fullName>
    </recommendedName>
</protein>
<evidence type="ECO:0000256" key="1">
    <source>
        <dbReference type="ARBA" id="ARBA00003767"/>
    </source>
</evidence>
<dbReference type="Pfam" id="PF00096">
    <property type="entry name" value="zf-C2H2"/>
    <property type="match status" value="1"/>
</dbReference>
<reference evidence="17" key="1">
    <citation type="submission" date="2019-10" db="EMBL/GenBank/DDBJ databases">
        <title>Bird 10,000 Genomes (B10K) Project - Family phase.</title>
        <authorList>
            <person name="Zhang G."/>
        </authorList>
    </citation>
    <scope>NUCLEOTIDE SEQUENCE</scope>
    <source>
        <strain evidence="17">B10K-DU-002-49</strain>
        <tissue evidence="17">Muscle</tissue>
    </source>
</reference>
<evidence type="ECO:0000256" key="14">
    <source>
        <dbReference type="PROSITE-ProRule" id="PRU00042"/>
    </source>
</evidence>
<evidence type="ECO:0000256" key="13">
    <source>
        <dbReference type="ARBA" id="ARBA00068660"/>
    </source>
</evidence>
<keyword evidence="6" id="KW-0677">Repeat</keyword>
<dbReference type="FunFam" id="3.30.160.60:FF:000719">
    <property type="entry name" value="Zinc finger protein 507"/>
    <property type="match status" value="1"/>
</dbReference>
<evidence type="ECO:0000256" key="9">
    <source>
        <dbReference type="ARBA" id="ARBA00023015"/>
    </source>
</evidence>
<dbReference type="SUPFAM" id="SSF57667">
    <property type="entry name" value="beta-beta-alpha zinc fingers"/>
    <property type="match status" value="2"/>
</dbReference>
<dbReference type="EMBL" id="WEKW01021922">
    <property type="protein sequence ID" value="NWI30631.1"/>
    <property type="molecule type" value="Genomic_DNA"/>
</dbReference>
<evidence type="ECO:0000256" key="10">
    <source>
        <dbReference type="ARBA" id="ARBA00023125"/>
    </source>
</evidence>
<sequence length="920" mass="103518">MEEGSSVAVLMPNIGEQEAVLISEAVIGPTLQNSEDQRKCKTDPLIHVIQKLSKIVESEKSQRCLLIGKKRSHPNASAPSFDTDNLCEIPAKAIELSVIATKKTEELQPGYFVTECLPQSKKKVTCYQCSLCKFLSPSLLTLQEHIKQHGQKNEVILMCSECHFASKSQEELESHFQNYHENDGKNSIQTKVQQCVNVTSSFLQGPVEGSVKSGTDQTGNLECKDITQSTHMPEMGRRKWYTYEQYGMYRCLICRYTCGQQRMLKTHAWKHAGEVDCSYPIFEEENETTNLSETVVTHTPHSVDTVVLSLENNELDIHSETSLQLQICNSEQLSCKSPVGTNVKEEEMLHQSVVHSPTTEVLEETVSDTEQDNMTTDSLLSSAQKIINCSPNKKGHVNVIVERLPGAEESVLQKPFLMNTDIETEKKLISEESHVTCEEPDEVYRSDEIQEVIIGWNNTEKKDNELSSNKNVTTDENVPPARRRTNSESLRLHSLAAEALVTMPIRAAELTRSSFRTLTGEDVMDAGAGQGEADSPCMAHSKVVSPLKNPSEEFSGLNQSECAIVEIQKERPELSEAPIKMGISMSLLTVIEKLKERTDQNASDDDILKELQDNAQCQNANDANIPGIKQHLRVHRQRQPYQCPICEHIADNSKDLESHMINHCKTRMYQCKQCEESFHYKSQLRNHEREQHSLPDIFSTATSNKLIVSNEVDEREGNKSSVQKLYRCDVCDYTSTTYVGVRNHRRIHNSDKPYRCSLCGYVCSHPPSLKSHMWKHASDQNYNYEQVNKAINDAISQSSRFQGQLPDKTLLEGTDESTVPILGSSDNLVSFTEPINQTTNEISGSDENEKPNLMNTSCSLEKNSTLPHLGTEYCVLLFCCCICGFESTNKENLLDHMKEHEGEIINIILNKDHSTTQSTN</sequence>
<dbReference type="InterPro" id="IPR036236">
    <property type="entry name" value="Znf_C2H2_sf"/>
</dbReference>
<keyword evidence="8" id="KW-0862">Zinc</keyword>
<feature type="region of interest" description="Disordered" evidence="15">
    <location>
        <begin position="462"/>
        <end position="487"/>
    </location>
</feature>
<feature type="domain" description="C2H2-type" evidence="16">
    <location>
        <begin position="878"/>
        <end position="905"/>
    </location>
</feature>
<comment type="similarity">
    <text evidence="3">Belongs to the krueppel C2H2-type zinc-finger protein family.</text>
</comment>
<evidence type="ECO:0000256" key="6">
    <source>
        <dbReference type="ARBA" id="ARBA00022737"/>
    </source>
</evidence>
<evidence type="ECO:0000256" key="12">
    <source>
        <dbReference type="ARBA" id="ARBA00023242"/>
    </source>
</evidence>
<dbReference type="SMART" id="SM00355">
    <property type="entry name" value="ZnF_C2H2"/>
    <property type="match status" value="8"/>
</dbReference>
<dbReference type="PROSITE" id="PS50157">
    <property type="entry name" value="ZINC_FINGER_C2H2_2"/>
    <property type="match status" value="4"/>
</dbReference>
<evidence type="ECO:0000256" key="3">
    <source>
        <dbReference type="ARBA" id="ARBA00006991"/>
    </source>
</evidence>
<keyword evidence="7 14" id="KW-0863">Zinc-finger</keyword>
<comment type="caution">
    <text evidence="17">The sequence shown here is derived from an EMBL/GenBank/DDBJ whole genome shotgun (WGS) entry which is preliminary data.</text>
</comment>
<dbReference type="Proteomes" id="UP000619137">
    <property type="component" value="Unassembled WGS sequence"/>
</dbReference>
<gene>
    <name evidence="17" type="primary">Znf507</name>
    <name evidence="17" type="ORF">SULDAC_R04025</name>
</gene>
<dbReference type="InterPro" id="IPR050688">
    <property type="entry name" value="Zinc_finger/UBP_domain"/>
</dbReference>
<feature type="non-terminal residue" evidence="17">
    <location>
        <position position="1"/>
    </location>
</feature>
<comment type="function">
    <text evidence="1">May be involved in transcriptional regulation.</text>
</comment>
<evidence type="ECO:0000256" key="7">
    <source>
        <dbReference type="ARBA" id="ARBA00022771"/>
    </source>
</evidence>
<keyword evidence="4" id="KW-0597">Phosphoprotein</keyword>
<evidence type="ECO:0000256" key="2">
    <source>
        <dbReference type="ARBA" id="ARBA00004123"/>
    </source>
</evidence>
<organism evidence="17 18">
    <name type="scientific">Sula dactylatra</name>
    <name type="common">Masked booby</name>
    <dbReference type="NCBI Taxonomy" id="56068"/>
    <lineage>
        <taxon>Eukaryota</taxon>
        <taxon>Metazoa</taxon>
        <taxon>Chordata</taxon>
        <taxon>Craniata</taxon>
        <taxon>Vertebrata</taxon>
        <taxon>Euteleostomi</taxon>
        <taxon>Archelosauria</taxon>
        <taxon>Archosauria</taxon>
        <taxon>Dinosauria</taxon>
        <taxon>Saurischia</taxon>
        <taxon>Theropoda</taxon>
        <taxon>Coelurosauria</taxon>
        <taxon>Aves</taxon>
        <taxon>Neognathae</taxon>
        <taxon>Neoaves</taxon>
        <taxon>Aequornithes</taxon>
        <taxon>Suliformes</taxon>
        <taxon>Sulidae</taxon>
        <taxon>Sula</taxon>
    </lineage>
</organism>
<evidence type="ECO:0000256" key="8">
    <source>
        <dbReference type="ARBA" id="ARBA00022833"/>
    </source>
</evidence>
<dbReference type="PANTHER" id="PTHR24403">
    <property type="entry name" value="ZINC FINGER PROTEIN"/>
    <property type="match status" value="1"/>
</dbReference>
<keyword evidence="5" id="KW-0479">Metal-binding</keyword>
<evidence type="ECO:0000313" key="17">
    <source>
        <dbReference type="EMBL" id="NWI30631.1"/>
    </source>
</evidence>
<keyword evidence="12" id="KW-0539">Nucleus</keyword>
<keyword evidence="10" id="KW-0238">DNA-binding</keyword>
<proteinExistence type="inferred from homology"/>
<dbReference type="GO" id="GO:0045944">
    <property type="term" value="P:positive regulation of transcription by RNA polymerase II"/>
    <property type="evidence" value="ECO:0007669"/>
    <property type="project" value="TreeGrafter"/>
</dbReference>
<evidence type="ECO:0000256" key="11">
    <source>
        <dbReference type="ARBA" id="ARBA00023163"/>
    </source>
</evidence>
<dbReference type="GO" id="GO:0003677">
    <property type="term" value="F:DNA binding"/>
    <property type="evidence" value="ECO:0007669"/>
    <property type="project" value="UniProtKB-KW"/>
</dbReference>
<evidence type="ECO:0000256" key="5">
    <source>
        <dbReference type="ARBA" id="ARBA00022723"/>
    </source>
</evidence>
<dbReference type="FunFam" id="3.30.160.60:FF:000884">
    <property type="entry name" value="Zinc finger protein 507"/>
    <property type="match status" value="1"/>
</dbReference>
<dbReference type="GO" id="GO:0005634">
    <property type="term" value="C:nucleus"/>
    <property type="evidence" value="ECO:0007669"/>
    <property type="project" value="UniProtKB-SubCell"/>
</dbReference>
<evidence type="ECO:0000259" key="16">
    <source>
        <dbReference type="PROSITE" id="PS50157"/>
    </source>
</evidence>
<evidence type="ECO:0000256" key="4">
    <source>
        <dbReference type="ARBA" id="ARBA00022553"/>
    </source>
</evidence>